<dbReference type="RefSeq" id="XP_033670441.1">
    <property type="nucleotide sequence ID" value="XM_033805169.1"/>
</dbReference>
<protein>
    <recommendedName>
        <fullName evidence="1">Heterokaryon incompatibility domain-containing protein</fullName>
    </recommendedName>
</protein>
<feature type="domain" description="Heterokaryon incompatibility" evidence="1">
    <location>
        <begin position="71"/>
        <end position="168"/>
    </location>
</feature>
<dbReference type="InterPro" id="IPR052895">
    <property type="entry name" value="HetReg/Transcr_Mod"/>
</dbReference>
<dbReference type="Pfam" id="PF06985">
    <property type="entry name" value="HET"/>
    <property type="match status" value="1"/>
</dbReference>
<dbReference type="Proteomes" id="UP000799537">
    <property type="component" value="Unassembled WGS sequence"/>
</dbReference>
<name>A0A6A6CUP9_ZASCE</name>
<gene>
    <name evidence="2" type="ORF">M409DRAFT_19964</name>
</gene>
<organism evidence="2 3">
    <name type="scientific">Zasmidium cellare ATCC 36951</name>
    <dbReference type="NCBI Taxonomy" id="1080233"/>
    <lineage>
        <taxon>Eukaryota</taxon>
        <taxon>Fungi</taxon>
        <taxon>Dikarya</taxon>
        <taxon>Ascomycota</taxon>
        <taxon>Pezizomycotina</taxon>
        <taxon>Dothideomycetes</taxon>
        <taxon>Dothideomycetidae</taxon>
        <taxon>Mycosphaerellales</taxon>
        <taxon>Mycosphaerellaceae</taxon>
        <taxon>Zasmidium</taxon>
    </lineage>
</organism>
<reference evidence="2" key="1">
    <citation type="journal article" date="2020" name="Stud. Mycol.">
        <title>101 Dothideomycetes genomes: a test case for predicting lifestyles and emergence of pathogens.</title>
        <authorList>
            <person name="Haridas S."/>
            <person name="Albert R."/>
            <person name="Binder M."/>
            <person name="Bloem J."/>
            <person name="Labutti K."/>
            <person name="Salamov A."/>
            <person name="Andreopoulos B."/>
            <person name="Baker S."/>
            <person name="Barry K."/>
            <person name="Bills G."/>
            <person name="Bluhm B."/>
            <person name="Cannon C."/>
            <person name="Castanera R."/>
            <person name="Culley D."/>
            <person name="Daum C."/>
            <person name="Ezra D."/>
            <person name="Gonzalez J."/>
            <person name="Henrissat B."/>
            <person name="Kuo A."/>
            <person name="Liang C."/>
            <person name="Lipzen A."/>
            <person name="Lutzoni F."/>
            <person name="Magnuson J."/>
            <person name="Mondo S."/>
            <person name="Nolan M."/>
            <person name="Ohm R."/>
            <person name="Pangilinan J."/>
            <person name="Park H.-J."/>
            <person name="Ramirez L."/>
            <person name="Alfaro M."/>
            <person name="Sun H."/>
            <person name="Tritt A."/>
            <person name="Yoshinaga Y."/>
            <person name="Zwiers L.-H."/>
            <person name="Turgeon B."/>
            <person name="Goodwin S."/>
            <person name="Spatafora J."/>
            <person name="Crous P."/>
            <person name="Grigoriev I."/>
        </authorList>
    </citation>
    <scope>NUCLEOTIDE SEQUENCE</scope>
    <source>
        <strain evidence="2">ATCC 36951</strain>
    </source>
</reference>
<evidence type="ECO:0000313" key="2">
    <source>
        <dbReference type="EMBL" id="KAF2169552.1"/>
    </source>
</evidence>
<evidence type="ECO:0000313" key="3">
    <source>
        <dbReference type="Proteomes" id="UP000799537"/>
    </source>
</evidence>
<sequence>MAALPEEYWQPPIWDVADAQHTAPHPVRYDHYQPLPGPEWIRILIIEPAASLQDALECSIQVVPLQPFSNYAALSYSWGMNSDGDKSLSRVIEIAGNPMRITQNLYEGLCRIRPQGEAWDAPKRVWIDGICINQADDVERGAQVAVMALIYPYSTETILWLGEGPSEADDVIVLRLLERLEACPSFQLATTLKAIIHTRQCL</sequence>
<dbReference type="InterPro" id="IPR010730">
    <property type="entry name" value="HET"/>
</dbReference>
<dbReference type="OrthoDB" id="3650870at2759"/>
<dbReference type="EMBL" id="ML993587">
    <property type="protein sequence ID" value="KAF2169552.1"/>
    <property type="molecule type" value="Genomic_DNA"/>
</dbReference>
<accession>A0A6A6CUP9</accession>
<dbReference type="AlphaFoldDB" id="A0A6A6CUP9"/>
<dbReference type="PANTHER" id="PTHR24148">
    <property type="entry name" value="ANKYRIN REPEAT DOMAIN-CONTAINING PROTEIN 39 HOMOLOG-RELATED"/>
    <property type="match status" value="1"/>
</dbReference>
<keyword evidence="3" id="KW-1185">Reference proteome</keyword>
<proteinExistence type="predicted"/>
<evidence type="ECO:0000259" key="1">
    <source>
        <dbReference type="Pfam" id="PF06985"/>
    </source>
</evidence>
<dbReference type="PANTHER" id="PTHR24148:SF64">
    <property type="entry name" value="HETEROKARYON INCOMPATIBILITY DOMAIN-CONTAINING PROTEIN"/>
    <property type="match status" value="1"/>
</dbReference>
<dbReference type="GeneID" id="54558441"/>